<dbReference type="Gene3D" id="1.25.40.390">
    <property type="match status" value="1"/>
</dbReference>
<dbReference type="CDD" id="cd08977">
    <property type="entry name" value="SusD"/>
    <property type="match status" value="1"/>
</dbReference>
<dbReference type="GO" id="GO:0009279">
    <property type="term" value="C:cell outer membrane"/>
    <property type="evidence" value="ECO:0007669"/>
    <property type="project" value="UniProtKB-SubCell"/>
</dbReference>
<keyword evidence="4" id="KW-0472">Membrane</keyword>
<dbReference type="EMBL" id="FRBL01000006">
    <property type="protein sequence ID" value="SHM10553.1"/>
    <property type="molecule type" value="Genomic_DNA"/>
</dbReference>
<evidence type="ECO:0000256" key="2">
    <source>
        <dbReference type="ARBA" id="ARBA00006275"/>
    </source>
</evidence>
<dbReference type="AlphaFoldDB" id="A0A1M7G2S8"/>
<dbReference type="STRING" id="1419482.SAMN05444266_106378"/>
<evidence type="ECO:0000259" key="6">
    <source>
        <dbReference type="Pfam" id="PF07980"/>
    </source>
</evidence>
<name>A0A1M7G2S8_9BACT</name>
<keyword evidence="3" id="KW-0732">Signal</keyword>
<gene>
    <name evidence="8" type="ORF">SAMN05444266_106378</name>
</gene>
<dbReference type="InterPro" id="IPR012944">
    <property type="entry name" value="SusD_RagB_dom"/>
</dbReference>
<accession>A0A1M7G2S8</accession>
<dbReference type="RefSeq" id="WP_073083546.1">
    <property type="nucleotide sequence ID" value="NZ_FRBL01000006.1"/>
</dbReference>
<feature type="domain" description="SusD-like N-terminal" evidence="7">
    <location>
        <begin position="88"/>
        <end position="215"/>
    </location>
</feature>
<dbReference type="SUPFAM" id="SSF48452">
    <property type="entry name" value="TPR-like"/>
    <property type="match status" value="1"/>
</dbReference>
<dbReference type="InterPro" id="IPR033985">
    <property type="entry name" value="SusD-like_N"/>
</dbReference>
<dbReference type="InterPro" id="IPR011990">
    <property type="entry name" value="TPR-like_helical_dom_sf"/>
</dbReference>
<evidence type="ECO:0000259" key="7">
    <source>
        <dbReference type="Pfam" id="PF14322"/>
    </source>
</evidence>
<evidence type="ECO:0000313" key="9">
    <source>
        <dbReference type="Proteomes" id="UP000184420"/>
    </source>
</evidence>
<organism evidence="8 9">
    <name type="scientific">Chitinophaga jiangningensis</name>
    <dbReference type="NCBI Taxonomy" id="1419482"/>
    <lineage>
        <taxon>Bacteria</taxon>
        <taxon>Pseudomonadati</taxon>
        <taxon>Bacteroidota</taxon>
        <taxon>Chitinophagia</taxon>
        <taxon>Chitinophagales</taxon>
        <taxon>Chitinophagaceae</taxon>
        <taxon>Chitinophaga</taxon>
    </lineage>
</organism>
<dbReference type="Proteomes" id="UP000184420">
    <property type="component" value="Unassembled WGS sequence"/>
</dbReference>
<dbReference type="PROSITE" id="PS51257">
    <property type="entry name" value="PROKAR_LIPOPROTEIN"/>
    <property type="match status" value="1"/>
</dbReference>
<dbReference type="Pfam" id="PF07980">
    <property type="entry name" value="SusD_RagB"/>
    <property type="match status" value="1"/>
</dbReference>
<keyword evidence="9" id="KW-1185">Reference proteome</keyword>
<comment type="similarity">
    <text evidence="2">Belongs to the SusD family.</text>
</comment>
<evidence type="ECO:0000256" key="4">
    <source>
        <dbReference type="ARBA" id="ARBA00023136"/>
    </source>
</evidence>
<reference evidence="8 9" key="1">
    <citation type="submission" date="2016-11" db="EMBL/GenBank/DDBJ databases">
        <authorList>
            <person name="Jaros S."/>
            <person name="Januszkiewicz K."/>
            <person name="Wedrychowicz H."/>
        </authorList>
    </citation>
    <scope>NUCLEOTIDE SEQUENCE [LARGE SCALE GENOMIC DNA]</scope>
    <source>
        <strain evidence="8 9">DSM 27406</strain>
    </source>
</reference>
<protein>
    <submittedName>
        <fullName evidence="8">Starch-binding associating with outer membrane</fullName>
    </submittedName>
</protein>
<evidence type="ECO:0000256" key="3">
    <source>
        <dbReference type="ARBA" id="ARBA00022729"/>
    </source>
</evidence>
<sequence>MKRSNLYISILSVGLFMSCSKKLELTPNDTISTGSFWKSSNDARLALNACYGYLQYGFNYAYDDGKTDNTYAQYPWESTATYVSAGNVDPSIDAGYASRYQSIRTLNYFLANIDKAPVDDQTKKQYIAEARAIRAFAYYELTATFGPVPLIKAQYNDPSETAVEPTPQADVINFAITELQAAVPDLPASYSGGTGNETGRITSGAAWAMLTRIQLHYAKYADAVASAQKVMGMGYELFRVAAVSAADMSDDFSTFVDFADAADKDKFYKGLSSYEQQFWAANEQSNPEIILASQAITNSSYSWGNGLNTLLPTSALGGWSSITPTQSLVNAYWNRNGSSFVPQTPATRAINFNDGNANAAFYAEFKNRDTRLYASIQFPSATWNRYSPGFTFTWKSGANNNNSKTGYNFRKLVDPVYNTTEWDGAQDFPIIRYAEILLAYAEAKNEVSGPDASIFDALDDIRDRAGMPAVNRAANNTKEALRELIRNERRIELAGEGQRYYDIRRWNIAAAVMTGITDLNNSSVQARVWNNNFVLMPYPQSAVDRNAKLKTAQAAKGY</sequence>
<feature type="domain" description="RagB/SusD" evidence="6">
    <location>
        <begin position="287"/>
        <end position="550"/>
    </location>
</feature>
<dbReference type="OrthoDB" id="5694214at2"/>
<keyword evidence="5" id="KW-0998">Cell outer membrane</keyword>
<evidence type="ECO:0000256" key="1">
    <source>
        <dbReference type="ARBA" id="ARBA00004442"/>
    </source>
</evidence>
<comment type="subcellular location">
    <subcellularLocation>
        <location evidence="1">Cell outer membrane</location>
    </subcellularLocation>
</comment>
<evidence type="ECO:0000313" key="8">
    <source>
        <dbReference type="EMBL" id="SHM10553.1"/>
    </source>
</evidence>
<proteinExistence type="inferred from homology"/>
<dbReference type="Pfam" id="PF14322">
    <property type="entry name" value="SusD-like_3"/>
    <property type="match status" value="1"/>
</dbReference>
<evidence type="ECO:0000256" key="5">
    <source>
        <dbReference type="ARBA" id="ARBA00023237"/>
    </source>
</evidence>